<sequence length="280" mass="32258">MKKTPVILTALFLSFSAHAEQFVSLTLCSDRLLAEIARPEQIAAMSPYSQHPRMMLDKINRDKPTLEPQLTALLPYLDKTLLINETFYPQLVADLKRLGVKIVPINDSLQTPEELFELMLQLGKLTDNEAHAERLVEKLKSQHTKLNLSHTDTLMLSETGVVEPISPQYNVLLALLGLTPLKNTLTPQNFSLEKMLLAQPNWLIEISDQQSYNEQAELLTHPLVKKHFENRPHFRIPMKYTYCFDHGVWQGAERIYNQSIHSQKLMKNDRRDRLYVCPMA</sequence>
<accession>A0A336N5T1</accession>
<dbReference type="AlphaFoldDB" id="A0A336N5T1"/>
<organism evidence="2 3">
    <name type="scientific">Aggregatibacter aphrophilus</name>
    <name type="common">Haemophilus aphrophilus</name>
    <dbReference type="NCBI Taxonomy" id="732"/>
    <lineage>
        <taxon>Bacteria</taxon>
        <taxon>Pseudomonadati</taxon>
        <taxon>Pseudomonadota</taxon>
        <taxon>Gammaproteobacteria</taxon>
        <taxon>Pasteurellales</taxon>
        <taxon>Pasteurellaceae</taxon>
        <taxon>Aggregatibacter</taxon>
    </lineage>
</organism>
<evidence type="ECO:0008006" key="4">
    <source>
        <dbReference type="Google" id="ProtNLM"/>
    </source>
</evidence>
<reference evidence="2 3" key="1">
    <citation type="submission" date="2018-06" db="EMBL/GenBank/DDBJ databases">
        <authorList>
            <consortium name="Pathogen Informatics"/>
            <person name="Doyle S."/>
        </authorList>
    </citation>
    <scope>NUCLEOTIDE SEQUENCE [LARGE SCALE GENOMIC DNA]</scope>
    <source>
        <strain evidence="2 3">NCTC5908</strain>
    </source>
</reference>
<evidence type="ECO:0000313" key="3">
    <source>
        <dbReference type="Proteomes" id="UP000253728"/>
    </source>
</evidence>
<feature type="chain" id="PRO_5016305471" description="Helical backbone metal receptor" evidence="1">
    <location>
        <begin position="20"/>
        <end position="280"/>
    </location>
</feature>
<dbReference type="SUPFAM" id="SSF53807">
    <property type="entry name" value="Helical backbone' metal receptor"/>
    <property type="match status" value="1"/>
</dbReference>
<dbReference type="Gene3D" id="3.40.50.1980">
    <property type="entry name" value="Nitrogenase molybdenum iron protein domain"/>
    <property type="match status" value="1"/>
</dbReference>
<evidence type="ECO:0000313" key="2">
    <source>
        <dbReference type="EMBL" id="SSZ29787.1"/>
    </source>
</evidence>
<keyword evidence="1" id="KW-0732">Signal</keyword>
<feature type="signal peptide" evidence="1">
    <location>
        <begin position="1"/>
        <end position="19"/>
    </location>
</feature>
<dbReference type="EMBL" id="UFSP01000002">
    <property type="protein sequence ID" value="SSZ29787.1"/>
    <property type="molecule type" value="Genomic_DNA"/>
</dbReference>
<dbReference type="Proteomes" id="UP000253728">
    <property type="component" value="Unassembled WGS sequence"/>
</dbReference>
<proteinExistence type="predicted"/>
<protein>
    <recommendedName>
        <fullName evidence="4">Helical backbone metal receptor</fullName>
    </recommendedName>
</protein>
<gene>
    <name evidence="2" type="ORF">NCTC5908_01593</name>
</gene>
<dbReference type="STRING" id="732.ADJ80_07555"/>
<name>A0A336N5T1_AGGAP</name>
<evidence type="ECO:0000256" key="1">
    <source>
        <dbReference type="SAM" id="SignalP"/>
    </source>
</evidence>